<proteinExistence type="inferred from homology"/>
<dbReference type="InterPro" id="IPR006016">
    <property type="entry name" value="UspA"/>
</dbReference>
<dbReference type="Pfam" id="PF00582">
    <property type="entry name" value="Usp"/>
    <property type="match status" value="1"/>
</dbReference>
<dbReference type="PRINTS" id="PR01438">
    <property type="entry name" value="UNVRSLSTRESS"/>
</dbReference>
<evidence type="ECO:0000259" key="2">
    <source>
        <dbReference type="Pfam" id="PF00582"/>
    </source>
</evidence>
<organism evidence="3 4">
    <name type="scientific">Periweissella fabalis</name>
    <dbReference type="NCBI Taxonomy" id="1070421"/>
    <lineage>
        <taxon>Bacteria</taxon>
        <taxon>Bacillati</taxon>
        <taxon>Bacillota</taxon>
        <taxon>Bacilli</taxon>
        <taxon>Lactobacillales</taxon>
        <taxon>Lactobacillaceae</taxon>
        <taxon>Periweissella</taxon>
    </lineage>
</organism>
<accession>A0A7X6N1Y9</accession>
<dbReference type="EMBL" id="JAAXPN010000005">
    <property type="protein sequence ID" value="NKZ24286.1"/>
    <property type="molecule type" value="Genomic_DNA"/>
</dbReference>
<dbReference type="Gene3D" id="3.40.50.620">
    <property type="entry name" value="HUPs"/>
    <property type="match status" value="1"/>
</dbReference>
<sequence>MMQEYKNILAPVDGSKITEKVLATAIQVAKRNDTRLDILNVLEINQFADGYGGAVSGDVVYRMVDEVEKRLKIYQQQALDAGVKEVEIHVRFGNPKEVLAKDFPADHDTGLIVMGTTGMNAVERLVVGSVTNFVTRTAPCDVIIVK</sequence>
<dbReference type="PANTHER" id="PTHR46268:SF6">
    <property type="entry name" value="UNIVERSAL STRESS PROTEIN UP12"/>
    <property type="match status" value="1"/>
</dbReference>
<evidence type="ECO:0000256" key="1">
    <source>
        <dbReference type="ARBA" id="ARBA00008791"/>
    </source>
</evidence>
<comment type="caution">
    <text evidence="3">The sequence shown here is derived from an EMBL/GenBank/DDBJ whole genome shotgun (WGS) entry which is preliminary data.</text>
</comment>
<feature type="domain" description="UspA" evidence="2">
    <location>
        <begin position="4"/>
        <end position="146"/>
    </location>
</feature>
<dbReference type="AlphaFoldDB" id="A0A7X6N1Y9"/>
<dbReference type="SUPFAM" id="SSF52402">
    <property type="entry name" value="Adenine nucleotide alpha hydrolases-like"/>
    <property type="match status" value="1"/>
</dbReference>
<dbReference type="CDD" id="cd00293">
    <property type="entry name" value="USP-like"/>
    <property type="match status" value="1"/>
</dbReference>
<dbReference type="RefSeq" id="WP_168722161.1">
    <property type="nucleotide sequence ID" value="NZ_JAAXPN010000005.1"/>
</dbReference>
<comment type="similarity">
    <text evidence="1">Belongs to the universal stress protein A family.</text>
</comment>
<reference evidence="3 4" key="1">
    <citation type="submission" date="2020-04" db="EMBL/GenBank/DDBJ databases">
        <title>MicrobeNet Type strains.</title>
        <authorList>
            <person name="Nicholson A.C."/>
        </authorList>
    </citation>
    <scope>NUCLEOTIDE SEQUENCE [LARGE SCALE GENOMIC DNA]</scope>
    <source>
        <strain evidence="3 4">CCUG 61472</strain>
    </source>
</reference>
<protein>
    <submittedName>
        <fullName evidence="3">Universal stress protein</fullName>
    </submittedName>
</protein>
<keyword evidence="4" id="KW-1185">Reference proteome</keyword>
<dbReference type="InterPro" id="IPR006015">
    <property type="entry name" value="Universal_stress_UspA"/>
</dbReference>
<evidence type="ECO:0000313" key="3">
    <source>
        <dbReference type="EMBL" id="NKZ24286.1"/>
    </source>
</evidence>
<dbReference type="PANTHER" id="PTHR46268">
    <property type="entry name" value="STRESS RESPONSE PROTEIN NHAX"/>
    <property type="match status" value="1"/>
</dbReference>
<dbReference type="InterPro" id="IPR014729">
    <property type="entry name" value="Rossmann-like_a/b/a_fold"/>
</dbReference>
<evidence type="ECO:0000313" key="4">
    <source>
        <dbReference type="Proteomes" id="UP000549765"/>
    </source>
</evidence>
<dbReference type="Proteomes" id="UP000549765">
    <property type="component" value="Unassembled WGS sequence"/>
</dbReference>
<gene>
    <name evidence="3" type="ORF">HF964_05655</name>
</gene>
<name>A0A7X6N1Y9_9LACO</name>